<reference evidence="1" key="1">
    <citation type="submission" date="2014-09" db="EMBL/GenBank/DDBJ databases">
        <authorList>
            <person name="Magalhaes I.L.F."/>
            <person name="Oliveira U."/>
            <person name="Santos F.R."/>
            <person name="Vidigal T.H.D.A."/>
            <person name="Brescovit A.D."/>
            <person name="Santos A.J."/>
        </authorList>
    </citation>
    <scope>NUCLEOTIDE SEQUENCE</scope>
    <source>
        <tissue evidence="1">Shoot tissue taken approximately 20 cm above the soil surface</tissue>
    </source>
</reference>
<dbReference type="EMBL" id="GBRH01234077">
    <property type="protein sequence ID" value="JAD63818.1"/>
    <property type="molecule type" value="Transcribed_RNA"/>
</dbReference>
<accession>A0A0A9BNS9</accession>
<evidence type="ECO:0000313" key="1">
    <source>
        <dbReference type="EMBL" id="JAD63818.1"/>
    </source>
</evidence>
<name>A0A0A9BNS9_ARUDO</name>
<sequence>MLKCPIIELLTLTQAQDK</sequence>
<reference evidence="1" key="2">
    <citation type="journal article" date="2015" name="Data Brief">
        <title>Shoot transcriptome of the giant reed, Arundo donax.</title>
        <authorList>
            <person name="Barrero R.A."/>
            <person name="Guerrero F.D."/>
            <person name="Moolhuijzen P."/>
            <person name="Goolsby J.A."/>
            <person name="Tidwell J."/>
            <person name="Bellgard S.E."/>
            <person name="Bellgard M.I."/>
        </authorList>
    </citation>
    <scope>NUCLEOTIDE SEQUENCE</scope>
    <source>
        <tissue evidence="1">Shoot tissue taken approximately 20 cm above the soil surface</tissue>
    </source>
</reference>
<organism evidence="1">
    <name type="scientific">Arundo donax</name>
    <name type="common">Giant reed</name>
    <name type="synonym">Donax arundinaceus</name>
    <dbReference type="NCBI Taxonomy" id="35708"/>
    <lineage>
        <taxon>Eukaryota</taxon>
        <taxon>Viridiplantae</taxon>
        <taxon>Streptophyta</taxon>
        <taxon>Embryophyta</taxon>
        <taxon>Tracheophyta</taxon>
        <taxon>Spermatophyta</taxon>
        <taxon>Magnoliopsida</taxon>
        <taxon>Liliopsida</taxon>
        <taxon>Poales</taxon>
        <taxon>Poaceae</taxon>
        <taxon>PACMAD clade</taxon>
        <taxon>Arundinoideae</taxon>
        <taxon>Arundineae</taxon>
        <taxon>Arundo</taxon>
    </lineage>
</organism>
<dbReference type="AlphaFoldDB" id="A0A0A9BNS9"/>
<proteinExistence type="predicted"/>
<protein>
    <submittedName>
        <fullName evidence="1">Uncharacterized protein</fullName>
    </submittedName>
</protein>